<proteinExistence type="predicted"/>
<name>A0A2P2NW20_RHIMU</name>
<accession>A0A2P2NW20</accession>
<evidence type="ECO:0000313" key="1">
    <source>
        <dbReference type="EMBL" id="MBX46665.1"/>
    </source>
</evidence>
<organism evidence="1">
    <name type="scientific">Rhizophora mucronata</name>
    <name type="common">Asiatic mangrove</name>
    <dbReference type="NCBI Taxonomy" id="61149"/>
    <lineage>
        <taxon>Eukaryota</taxon>
        <taxon>Viridiplantae</taxon>
        <taxon>Streptophyta</taxon>
        <taxon>Embryophyta</taxon>
        <taxon>Tracheophyta</taxon>
        <taxon>Spermatophyta</taxon>
        <taxon>Magnoliopsida</taxon>
        <taxon>eudicotyledons</taxon>
        <taxon>Gunneridae</taxon>
        <taxon>Pentapetalae</taxon>
        <taxon>rosids</taxon>
        <taxon>fabids</taxon>
        <taxon>Malpighiales</taxon>
        <taxon>Rhizophoraceae</taxon>
        <taxon>Rhizophora</taxon>
    </lineage>
</organism>
<dbReference type="AlphaFoldDB" id="A0A2P2NW20"/>
<dbReference type="EMBL" id="GGEC01066181">
    <property type="protein sequence ID" value="MBX46665.1"/>
    <property type="molecule type" value="Transcribed_RNA"/>
</dbReference>
<reference evidence="1" key="1">
    <citation type="submission" date="2018-02" db="EMBL/GenBank/DDBJ databases">
        <title>Rhizophora mucronata_Transcriptome.</title>
        <authorList>
            <person name="Meera S.P."/>
            <person name="Sreeshan A."/>
            <person name="Augustine A."/>
        </authorList>
    </citation>
    <scope>NUCLEOTIDE SEQUENCE</scope>
    <source>
        <tissue evidence="1">Leaf</tissue>
    </source>
</reference>
<protein>
    <submittedName>
        <fullName evidence="1">Uncharacterized protein</fullName>
    </submittedName>
</protein>
<sequence length="30" mass="3415">MFLISKHLFNVIEAHNKSVPYCFKLGSFSG</sequence>